<feature type="compositionally biased region" description="Basic and acidic residues" evidence="3">
    <location>
        <begin position="337"/>
        <end position="365"/>
    </location>
</feature>
<proteinExistence type="predicted"/>
<evidence type="ECO:0000256" key="2">
    <source>
        <dbReference type="PROSITE-ProRule" id="PRU00176"/>
    </source>
</evidence>
<dbReference type="Gene3D" id="3.30.70.330">
    <property type="match status" value="1"/>
</dbReference>
<name>K1VH62_TRIAC</name>
<dbReference type="InterPro" id="IPR012677">
    <property type="entry name" value="Nucleotide-bd_a/b_plait_sf"/>
</dbReference>
<protein>
    <recommendedName>
        <fullName evidence="4">RRM domain-containing protein</fullName>
    </recommendedName>
</protein>
<reference evidence="5 6" key="1">
    <citation type="journal article" date="2012" name="Eukaryot. Cell">
        <title>Genome sequence of the Trichosporon asahii environmental strain CBS 8904.</title>
        <authorList>
            <person name="Yang R.Y."/>
            <person name="Li H.T."/>
            <person name="Zhu H."/>
            <person name="Zhou G.P."/>
            <person name="Wang M."/>
            <person name="Wang L."/>
        </authorList>
    </citation>
    <scope>NUCLEOTIDE SEQUENCE [LARGE SCALE GENOMIC DNA]</scope>
    <source>
        <strain evidence="5 6">CBS 8904</strain>
    </source>
</reference>
<keyword evidence="1 2" id="KW-0694">RNA-binding</keyword>
<evidence type="ECO:0000256" key="3">
    <source>
        <dbReference type="SAM" id="MobiDB-lite"/>
    </source>
</evidence>
<sequence length="445" mass="48246">MPPKKKAQKMALADFFAETTAAREDTGPRRGEPGYLDSMPDRSARTFPGAPMGRAENPLPDVPPFTAFVGNLTFEVQDDEVRDFFAELKPISVRLVKDSEGKAKGFGYVEFGSRDDLKNALDLTGQNLGGRTVRINVAEAPSRPGREYTPSAADEASQWRRTAPLAPREPPAPRRTFSGASHDDRDWGAARGAKFTPSRESSGYGRPRGEREHHHEPTAADEANQWRSAKPLVAATEGARGPRGGRDTPPHRPAGPADTESTWSRGTRVATPPAPAEPQRPRLNLLARSEKAEGGASGASSTSSGASPFGAARPVDTLAREREAEERLAARQAAAHKQREDAEKAKQAAKERREREHQEARERRPVRVHPSRLPPKEPKEAKEDEDGFEAVPAKGTRAAPAHQNNNDDSAPKSSGLKKENKGFSFAAAAGALDDELAEDTDKLHV</sequence>
<gene>
    <name evidence="5" type="ORF">A1Q2_02183</name>
</gene>
<dbReference type="InParanoid" id="K1VH62"/>
<dbReference type="InterPro" id="IPR000504">
    <property type="entry name" value="RRM_dom"/>
</dbReference>
<dbReference type="SMART" id="SM00360">
    <property type="entry name" value="RRM"/>
    <property type="match status" value="1"/>
</dbReference>
<dbReference type="OrthoDB" id="48651at2759"/>
<keyword evidence="6" id="KW-1185">Reference proteome</keyword>
<dbReference type="InterPro" id="IPR035979">
    <property type="entry name" value="RBD_domain_sf"/>
</dbReference>
<feature type="compositionally biased region" description="Polar residues" evidence="3">
    <location>
        <begin position="402"/>
        <end position="412"/>
    </location>
</feature>
<dbReference type="Proteomes" id="UP000006757">
    <property type="component" value="Unassembled WGS sequence"/>
</dbReference>
<feature type="compositionally biased region" description="Basic and acidic residues" evidence="3">
    <location>
        <begin position="21"/>
        <end position="32"/>
    </location>
</feature>
<dbReference type="EMBL" id="AMBO01000247">
    <property type="protein sequence ID" value="EKD03465.1"/>
    <property type="molecule type" value="Genomic_DNA"/>
</dbReference>
<feature type="compositionally biased region" description="Low complexity" evidence="3">
    <location>
        <begin position="298"/>
        <end position="312"/>
    </location>
</feature>
<dbReference type="PANTHER" id="PTHR23236">
    <property type="entry name" value="EUKARYOTIC TRANSLATION INITIATION FACTOR 4B/4H"/>
    <property type="match status" value="1"/>
</dbReference>
<dbReference type="GO" id="GO:0003723">
    <property type="term" value="F:RNA binding"/>
    <property type="evidence" value="ECO:0007669"/>
    <property type="project" value="UniProtKB-UniRule"/>
</dbReference>
<evidence type="ECO:0000259" key="4">
    <source>
        <dbReference type="PROSITE" id="PS50102"/>
    </source>
</evidence>
<dbReference type="OMA" id="EFFGCIN"/>
<dbReference type="PROSITE" id="PS50102">
    <property type="entry name" value="RRM"/>
    <property type="match status" value="1"/>
</dbReference>
<feature type="region of interest" description="Disordered" evidence="3">
    <location>
        <begin position="17"/>
        <end position="59"/>
    </location>
</feature>
<feature type="compositionally biased region" description="Basic and acidic residues" evidence="3">
    <location>
        <begin position="207"/>
        <end position="218"/>
    </location>
</feature>
<evidence type="ECO:0000313" key="5">
    <source>
        <dbReference type="EMBL" id="EKD03465.1"/>
    </source>
</evidence>
<dbReference type="PANTHER" id="PTHR23236:SF11">
    <property type="entry name" value="EUKARYOTIC TRANSLATION INITIATION FACTOR 4H"/>
    <property type="match status" value="1"/>
</dbReference>
<feature type="compositionally biased region" description="Basic and acidic residues" evidence="3">
    <location>
        <begin position="318"/>
        <end position="329"/>
    </location>
</feature>
<dbReference type="STRING" id="1220162.K1VH62"/>
<dbReference type="eggNOG" id="KOG0118">
    <property type="taxonomic scope" value="Eukaryota"/>
</dbReference>
<accession>K1VH62</accession>
<evidence type="ECO:0000313" key="6">
    <source>
        <dbReference type="Proteomes" id="UP000006757"/>
    </source>
</evidence>
<dbReference type="Pfam" id="PF00076">
    <property type="entry name" value="RRM_1"/>
    <property type="match status" value="1"/>
</dbReference>
<feature type="domain" description="RRM" evidence="4">
    <location>
        <begin position="65"/>
        <end position="140"/>
    </location>
</feature>
<dbReference type="HOGENOM" id="CLU_615667_0_0_1"/>
<evidence type="ECO:0000256" key="1">
    <source>
        <dbReference type="ARBA" id="ARBA00022884"/>
    </source>
</evidence>
<dbReference type="AlphaFoldDB" id="K1VH62"/>
<feature type="region of interest" description="Disordered" evidence="3">
    <location>
        <begin position="134"/>
        <end position="418"/>
    </location>
</feature>
<dbReference type="GO" id="GO:0005730">
    <property type="term" value="C:nucleolus"/>
    <property type="evidence" value="ECO:0007669"/>
    <property type="project" value="TreeGrafter"/>
</dbReference>
<dbReference type="SUPFAM" id="SSF54928">
    <property type="entry name" value="RNA-binding domain, RBD"/>
    <property type="match status" value="1"/>
</dbReference>
<comment type="caution">
    <text evidence="5">The sequence shown here is derived from an EMBL/GenBank/DDBJ whole genome shotgun (WGS) entry which is preliminary data.</text>
</comment>
<organism evidence="5 6">
    <name type="scientific">Trichosporon asahii var. asahii (strain CBS 8904)</name>
    <name type="common">Yeast</name>
    <dbReference type="NCBI Taxonomy" id="1220162"/>
    <lineage>
        <taxon>Eukaryota</taxon>
        <taxon>Fungi</taxon>
        <taxon>Dikarya</taxon>
        <taxon>Basidiomycota</taxon>
        <taxon>Agaricomycotina</taxon>
        <taxon>Tremellomycetes</taxon>
        <taxon>Trichosporonales</taxon>
        <taxon>Trichosporonaceae</taxon>
        <taxon>Trichosporon</taxon>
    </lineage>
</organism>